<keyword evidence="4 8" id="KW-0418">Kinase</keyword>
<dbReference type="SUPFAM" id="SSF56104">
    <property type="entry name" value="SAICAR synthase-like"/>
    <property type="match status" value="1"/>
</dbReference>
<dbReference type="GO" id="GO:0032958">
    <property type="term" value="P:inositol phosphate biosynthetic process"/>
    <property type="evidence" value="ECO:0007669"/>
    <property type="project" value="InterPro"/>
</dbReference>
<dbReference type="PANTHER" id="PTHR12400">
    <property type="entry name" value="INOSITOL POLYPHOSPHATE KINASE"/>
    <property type="match status" value="1"/>
</dbReference>
<keyword evidence="3" id="KW-0547">Nucleotide-binding</keyword>
<evidence type="ECO:0000256" key="4">
    <source>
        <dbReference type="ARBA" id="ARBA00022777"/>
    </source>
</evidence>
<evidence type="ECO:0000256" key="6">
    <source>
        <dbReference type="ARBA" id="ARBA00036164"/>
    </source>
</evidence>
<sequence>MYIDLLPWSALDGSSPRDRFLTLVGAACIGSFVLMYWRRLVREKECSALIEDMEHQVGGHARDTTTHMKVYKGRVLKPYQSNDRGARESAFYAKVHREPTLAAFVPAYFGEISLPHASPAARRRRLDIPLESLCFIAGYLQLEDLVGHMCSPCIIDVKMGARSLTPDAPWEKRLREEARYPLQAKLGFRIQGLKVFEPSTQEYTRVDKETCRQFVCRQDVQRAFATFFRPATAADPLLHSFVEKLRALKAAFEIHRGYHFVASSLLFVYDAADRRVSDVRLIDFAHVQTDQSTPDAGMLVGLTNLIAFFEALPLESSS</sequence>
<evidence type="ECO:0000256" key="2">
    <source>
        <dbReference type="ARBA" id="ARBA00022679"/>
    </source>
</evidence>
<comment type="similarity">
    <text evidence="1 8">Belongs to the inositol phosphokinase (IPK) family.</text>
</comment>
<keyword evidence="5" id="KW-0067">ATP-binding</keyword>
<comment type="catalytic activity">
    <reaction evidence="6">
        <text>1D-myo-inositol 1,4,5-trisphosphate + 2 ATP = 1D-myo-inositol 1,3,4,5,6-pentakisphosphate + 2 ADP + 2 H(+)</text>
        <dbReference type="Rhea" id="RHEA:32359"/>
        <dbReference type="ChEBI" id="CHEBI:15378"/>
        <dbReference type="ChEBI" id="CHEBI:30616"/>
        <dbReference type="ChEBI" id="CHEBI:57733"/>
        <dbReference type="ChEBI" id="CHEBI:203600"/>
        <dbReference type="ChEBI" id="CHEBI:456216"/>
        <dbReference type="EC" id="2.7.1.151"/>
    </reaction>
</comment>
<dbReference type="AlphaFoldDB" id="A0A1V9YLJ9"/>
<comment type="catalytic activity">
    <reaction evidence="7">
        <text>1D-myo-inositol 1,3,4,6-tetrakisphosphate + ATP = 1D-myo-inositol 1,3,4,5,6-pentakisphosphate + ADP + H(+)</text>
        <dbReference type="Rhea" id="RHEA:12717"/>
        <dbReference type="ChEBI" id="CHEBI:15378"/>
        <dbReference type="ChEBI" id="CHEBI:30616"/>
        <dbReference type="ChEBI" id="CHEBI:57660"/>
        <dbReference type="ChEBI" id="CHEBI:57733"/>
        <dbReference type="ChEBI" id="CHEBI:456216"/>
        <dbReference type="EC" id="2.7.1.140"/>
    </reaction>
</comment>
<comment type="caution">
    <text evidence="10">The sequence shown here is derived from an EMBL/GenBank/DDBJ whole genome shotgun (WGS) entry which is preliminary data.</text>
</comment>
<dbReference type="EC" id="2.7.-.-" evidence="8"/>
<evidence type="ECO:0000256" key="8">
    <source>
        <dbReference type="RuleBase" id="RU363090"/>
    </source>
</evidence>
<evidence type="ECO:0000256" key="3">
    <source>
        <dbReference type="ARBA" id="ARBA00022741"/>
    </source>
</evidence>
<dbReference type="STRING" id="1202772.A0A1V9YLJ9"/>
<dbReference type="GO" id="GO:0005737">
    <property type="term" value="C:cytoplasm"/>
    <property type="evidence" value="ECO:0007669"/>
    <property type="project" value="TreeGrafter"/>
</dbReference>
<proteinExistence type="inferred from homology"/>
<evidence type="ECO:0000256" key="7">
    <source>
        <dbReference type="ARBA" id="ARBA00036525"/>
    </source>
</evidence>
<gene>
    <name evidence="10" type="ORF">ACHHYP_10383</name>
</gene>
<dbReference type="GO" id="GO:0047326">
    <property type="term" value="F:inositol-1,3,4,6-tetrakisphosphate 5-kinase activity"/>
    <property type="evidence" value="ECO:0007669"/>
    <property type="project" value="RHEA"/>
</dbReference>
<dbReference type="Gene3D" id="3.30.470.160">
    <property type="entry name" value="Inositol polyphosphate kinase"/>
    <property type="match status" value="1"/>
</dbReference>
<dbReference type="Pfam" id="PF03770">
    <property type="entry name" value="IPK"/>
    <property type="match status" value="1"/>
</dbReference>
<feature type="transmembrane region" description="Helical" evidence="9">
    <location>
        <begin position="20"/>
        <end position="37"/>
    </location>
</feature>
<keyword evidence="9" id="KW-0812">Transmembrane</keyword>
<keyword evidence="11" id="KW-1185">Reference proteome</keyword>
<dbReference type="InterPro" id="IPR005522">
    <property type="entry name" value="IPK"/>
</dbReference>
<evidence type="ECO:0000256" key="5">
    <source>
        <dbReference type="ARBA" id="ARBA00022840"/>
    </source>
</evidence>
<organism evidence="10 11">
    <name type="scientific">Achlya hypogyna</name>
    <name type="common">Oomycete</name>
    <name type="synonym">Protoachlya hypogyna</name>
    <dbReference type="NCBI Taxonomy" id="1202772"/>
    <lineage>
        <taxon>Eukaryota</taxon>
        <taxon>Sar</taxon>
        <taxon>Stramenopiles</taxon>
        <taxon>Oomycota</taxon>
        <taxon>Saprolegniomycetes</taxon>
        <taxon>Saprolegniales</taxon>
        <taxon>Achlyaceae</taxon>
        <taxon>Achlya</taxon>
    </lineage>
</organism>
<keyword evidence="9" id="KW-0472">Membrane</keyword>
<evidence type="ECO:0000313" key="10">
    <source>
        <dbReference type="EMBL" id="OQR86589.1"/>
    </source>
</evidence>
<evidence type="ECO:0000256" key="1">
    <source>
        <dbReference type="ARBA" id="ARBA00007374"/>
    </source>
</evidence>
<dbReference type="EMBL" id="JNBR01001496">
    <property type="protein sequence ID" value="OQR86589.1"/>
    <property type="molecule type" value="Genomic_DNA"/>
</dbReference>
<evidence type="ECO:0000256" key="9">
    <source>
        <dbReference type="SAM" id="Phobius"/>
    </source>
</evidence>
<dbReference type="GO" id="GO:0008440">
    <property type="term" value="F:inositol-1,4,5-trisphosphate 3-kinase activity"/>
    <property type="evidence" value="ECO:0007669"/>
    <property type="project" value="TreeGrafter"/>
</dbReference>
<protein>
    <recommendedName>
        <fullName evidence="8">Kinase</fullName>
        <ecNumber evidence="8">2.7.-.-</ecNumber>
    </recommendedName>
</protein>
<dbReference type="GO" id="GO:0005634">
    <property type="term" value="C:nucleus"/>
    <property type="evidence" value="ECO:0007669"/>
    <property type="project" value="TreeGrafter"/>
</dbReference>
<reference evidence="10 11" key="1">
    <citation type="journal article" date="2014" name="Genome Biol. Evol.">
        <title>The secreted proteins of Achlya hypogyna and Thraustotheca clavata identify the ancestral oomycete secretome and reveal gene acquisitions by horizontal gene transfer.</title>
        <authorList>
            <person name="Misner I."/>
            <person name="Blouin N."/>
            <person name="Leonard G."/>
            <person name="Richards T.A."/>
            <person name="Lane C.E."/>
        </authorList>
    </citation>
    <scope>NUCLEOTIDE SEQUENCE [LARGE SCALE GENOMIC DNA]</scope>
    <source>
        <strain evidence="10 11">ATCC 48635</strain>
    </source>
</reference>
<keyword evidence="2 8" id="KW-0808">Transferase</keyword>
<name>A0A1V9YLJ9_ACHHY</name>
<accession>A0A1V9YLJ9</accession>
<dbReference type="PANTHER" id="PTHR12400:SF51">
    <property type="entry name" value="INOSITOL POLYPHOSPHATE MULTIKINASE"/>
    <property type="match status" value="1"/>
</dbReference>
<dbReference type="InterPro" id="IPR038286">
    <property type="entry name" value="IPK_sf"/>
</dbReference>
<evidence type="ECO:0000313" key="11">
    <source>
        <dbReference type="Proteomes" id="UP000243579"/>
    </source>
</evidence>
<dbReference type="Proteomes" id="UP000243579">
    <property type="component" value="Unassembled WGS sequence"/>
</dbReference>
<dbReference type="OrthoDB" id="338650at2759"/>
<keyword evidence="9" id="KW-1133">Transmembrane helix</keyword>
<dbReference type="GO" id="GO:0005524">
    <property type="term" value="F:ATP binding"/>
    <property type="evidence" value="ECO:0007669"/>
    <property type="project" value="UniProtKB-KW"/>
</dbReference>